<accession>A0ABQ2ISN8</accession>
<keyword evidence="2" id="KW-1185">Reference proteome</keyword>
<dbReference type="Proteomes" id="UP000597656">
    <property type="component" value="Unassembled WGS sequence"/>
</dbReference>
<gene>
    <name evidence="1" type="ORF">GCM10011609_76840</name>
</gene>
<organism evidence="1 2">
    <name type="scientific">Lentzea pudingi</name>
    <dbReference type="NCBI Taxonomy" id="1789439"/>
    <lineage>
        <taxon>Bacteria</taxon>
        <taxon>Bacillati</taxon>
        <taxon>Actinomycetota</taxon>
        <taxon>Actinomycetes</taxon>
        <taxon>Pseudonocardiales</taxon>
        <taxon>Pseudonocardiaceae</taxon>
        <taxon>Lentzea</taxon>
    </lineage>
</organism>
<sequence length="72" mass="7944">MPCDNTGLGVVANEDNARKPTFWIPSRAYYTEVDLDQPDDARFLPHLHVNCGENAAGRPTFFPGLVMVARAP</sequence>
<evidence type="ECO:0000313" key="1">
    <source>
        <dbReference type="EMBL" id="GGN23805.1"/>
    </source>
</evidence>
<evidence type="ECO:0000313" key="2">
    <source>
        <dbReference type="Proteomes" id="UP000597656"/>
    </source>
</evidence>
<proteinExistence type="predicted"/>
<reference evidence="2" key="1">
    <citation type="journal article" date="2019" name="Int. J. Syst. Evol. Microbiol.">
        <title>The Global Catalogue of Microorganisms (GCM) 10K type strain sequencing project: providing services to taxonomists for standard genome sequencing and annotation.</title>
        <authorList>
            <consortium name="The Broad Institute Genomics Platform"/>
            <consortium name="The Broad Institute Genome Sequencing Center for Infectious Disease"/>
            <person name="Wu L."/>
            <person name="Ma J."/>
        </authorList>
    </citation>
    <scope>NUCLEOTIDE SEQUENCE [LARGE SCALE GENOMIC DNA]</scope>
    <source>
        <strain evidence="2">CGMCC 4.7319</strain>
    </source>
</reference>
<dbReference type="EMBL" id="BMNC01000019">
    <property type="protein sequence ID" value="GGN23805.1"/>
    <property type="molecule type" value="Genomic_DNA"/>
</dbReference>
<comment type="caution">
    <text evidence="1">The sequence shown here is derived from an EMBL/GenBank/DDBJ whole genome shotgun (WGS) entry which is preliminary data.</text>
</comment>
<name>A0ABQ2ISN8_9PSEU</name>
<protein>
    <submittedName>
        <fullName evidence="1">Uncharacterized protein</fullName>
    </submittedName>
</protein>